<evidence type="ECO:0000313" key="13">
    <source>
        <dbReference type="EMBL" id="JAB89393.1"/>
    </source>
</evidence>
<dbReference type="PANTHER" id="PTHR10091:SF0">
    <property type="entry name" value="GALACTOSE MUTAROTASE"/>
    <property type="match status" value="1"/>
</dbReference>
<evidence type="ECO:0000256" key="4">
    <source>
        <dbReference type="ARBA" id="ARBA00005028"/>
    </source>
</evidence>
<dbReference type="GO" id="GO:0006006">
    <property type="term" value="P:glucose metabolic process"/>
    <property type="evidence" value="ECO:0007669"/>
    <property type="project" value="TreeGrafter"/>
</dbReference>
<dbReference type="PIRSF" id="PIRSF005096">
    <property type="entry name" value="GALM"/>
    <property type="match status" value="1"/>
</dbReference>
<comment type="pathway">
    <text evidence="4 9">Carbohydrate metabolism; hexose metabolism.</text>
</comment>
<keyword evidence="7 9" id="KW-0119">Carbohydrate metabolism</keyword>
<evidence type="ECO:0000256" key="10">
    <source>
        <dbReference type="PIRSR" id="PIRSR005096-1"/>
    </source>
</evidence>
<evidence type="ECO:0000256" key="5">
    <source>
        <dbReference type="ARBA" id="ARBA00006206"/>
    </source>
</evidence>
<evidence type="ECO:0000256" key="3">
    <source>
        <dbReference type="ARBA" id="ARBA00004947"/>
    </source>
</evidence>
<evidence type="ECO:0000256" key="6">
    <source>
        <dbReference type="ARBA" id="ARBA00023235"/>
    </source>
</evidence>
<evidence type="ECO:0000256" key="2">
    <source>
        <dbReference type="ARBA" id="ARBA00001712"/>
    </source>
</evidence>
<comment type="function">
    <text evidence="8">Mutarotase that catalyzes the interconversion of beta-D-galactose and alpha-D-galactose during galactose metabolism. Beta-D-galactose is metabolized in the liver into glucose 1-phosphate, the primary metabolic fuel, by the action of four enzymes that constitute the Leloir pathway: GALM, GALK1 (galactokinase), GALT (galactose-1-phosphate uridylyltransferase) and GALE (UDP-galactose-4'-epimerase). Involved in the maintenance of the equilibrium between the beta- and alpha-anomers of galactose, therefore ensuring a sufficient supply of the alpha-anomer for GALK1. Also active on D-glucose although shows a preference for galactose over glucose.</text>
</comment>
<comment type="pathway">
    <text evidence="3">Carbohydrate metabolism; galactose metabolism.</text>
</comment>
<dbReference type="InterPro" id="IPR047215">
    <property type="entry name" value="Galactose_mutarotase-like"/>
</dbReference>
<dbReference type="AlphaFoldDB" id="W8AX34"/>
<accession>W8AX34</accession>
<keyword evidence="6 9" id="KW-0413">Isomerase</keyword>
<reference evidence="13" key="2">
    <citation type="journal article" date="2014" name="BMC Genomics">
        <title>A genomic perspective to assessing quality of mass-reared SIT flies used in Mediterranean fruit fly (Ceratitis capitata) eradication in California.</title>
        <authorList>
            <person name="Calla B."/>
            <person name="Hall B."/>
            <person name="Hou S."/>
            <person name="Geib S.M."/>
        </authorList>
    </citation>
    <scope>NUCLEOTIDE SEQUENCE</scope>
</reference>
<feature type="binding site" evidence="12">
    <location>
        <begin position="185"/>
        <end position="187"/>
    </location>
    <ligand>
        <name>beta-D-galactose</name>
        <dbReference type="ChEBI" id="CHEBI:27667"/>
    </ligand>
</feature>
<comment type="similarity">
    <text evidence="5 9">Belongs to the aldose epimerase family.</text>
</comment>
<dbReference type="InterPro" id="IPR011013">
    <property type="entry name" value="Gal_mutarotase_sf_dom"/>
</dbReference>
<dbReference type="SUPFAM" id="SSF74650">
    <property type="entry name" value="Galactose mutarotase-like"/>
    <property type="match status" value="1"/>
</dbReference>
<dbReference type="UniPathway" id="UPA00214"/>
<dbReference type="EMBL" id="GAMC01017162">
    <property type="protein sequence ID" value="JAB89393.1"/>
    <property type="molecule type" value="mRNA"/>
</dbReference>
<dbReference type="PROSITE" id="PS00545">
    <property type="entry name" value="ALDOSE_1_EPIMERASE"/>
    <property type="match status" value="1"/>
</dbReference>
<dbReference type="GO" id="GO:0004034">
    <property type="term" value="F:aldose 1-epimerase activity"/>
    <property type="evidence" value="ECO:0007669"/>
    <property type="project" value="UniProtKB-EC"/>
</dbReference>
<feature type="active site" description="Proton donor" evidence="10">
    <location>
        <position position="185"/>
    </location>
</feature>
<dbReference type="GO" id="GO:0030246">
    <property type="term" value="F:carbohydrate binding"/>
    <property type="evidence" value="ECO:0007669"/>
    <property type="project" value="InterPro"/>
</dbReference>
<evidence type="ECO:0000256" key="8">
    <source>
        <dbReference type="ARBA" id="ARBA00045743"/>
    </source>
</evidence>
<evidence type="ECO:0000256" key="1">
    <source>
        <dbReference type="ARBA" id="ARBA00001614"/>
    </source>
</evidence>
<name>W8AX34_CERCA</name>
<dbReference type="OrthoDB" id="274691at2759"/>
<evidence type="ECO:0000256" key="9">
    <source>
        <dbReference type="PIRNR" id="PIRNR005096"/>
    </source>
</evidence>
<feature type="active site" description="Proton acceptor" evidence="10">
    <location>
        <position position="335"/>
    </location>
</feature>
<evidence type="ECO:0000256" key="11">
    <source>
        <dbReference type="PIRSR" id="PIRSR005096-2"/>
    </source>
</evidence>
<dbReference type="PANTHER" id="PTHR10091">
    <property type="entry name" value="ALDOSE-1-EPIMERASE"/>
    <property type="match status" value="1"/>
</dbReference>
<dbReference type="GO" id="GO:0033499">
    <property type="term" value="P:galactose catabolic process via UDP-galactose, Leloir pathway"/>
    <property type="evidence" value="ECO:0007669"/>
    <property type="project" value="TreeGrafter"/>
</dbReference>
<proteinExistence type="evidence at transcript level"/>
<gene>
    <name evidence="13" type="primary">GALM</name>
</gene>
<sequence length="383" mass="42994">MVTVTEDTFGTTINPLTKKEVTIRRFTISNDRRMSMQVINFGATITSLKVPDSHGMVDDITLGFDNIEGYLTENNPYIGCTVGRVCSRVGNGNFTLDGKKYEVTKNFLGKHMLHGGTHGFSKVIWEVDQIRPDGVSFKFVSPDGHEGFPGEVVAIATYTITEDNCMRFCLEANTTKPTPVNMTNHAYFNLAGHNAGKQGMTEHIVKIKADCITDMDEDTVPNGEFIKLDNHPLDLRKLTNVGTGLRNISKIAKGYDHNYVLKYTPGCIEKQAKAFHPPSGRCMEISSNQPCMHFYTAHNMPDLEKKKGKKKKSNQPMIIGKGHSLYEKHGSFCMETHWYPDAVNHENFPSVILTPGETYQHVCIFRFGVYDPNCEKHRDVVCD</sequence>
<dbReference type="InterPro" id="IPR014718">
    <property type="entry name" value="GH-type_carb-bd"/>
</dbReference>
<dbReference type="UniPathway" id="UPA00242"/>
<dbReference type="InterPro" id="IPR008183">
    <property type="entry name" value="Aldose_1/G6P_1-epimerase"/>
</dbReference>
<reference evidence="13" key="1">
    <citation type="submission" date="2013-07" db="EMBL/GenBank/DDBJ databases">
        <authorList>
            <person name="Geib S."/>
        </authorList>
    </citation>
    <scope>NUCLEOTIDE SEQUENCE</scope>
</reference>
<evidence type="ECO:0000256" key="7">
    <source>
        <dbReference type="ARBA" id="ARBA00023277"/>
    </source>
</evidence>
<dbReference type="CDD" id="cd09019">
    <property type="entry name" value="galactose_mutarotase_like"/>
    <property type="match status" value="1"/>
</dbReference>
<dbReference type="Gene3D" id="2.70.98.10">
    <property type="match status" value="1"/>
</dbReference>
<feature type="binding site" evidence="11">
    <location>
        <position position="256"/>
    </location>
    <ligand>
        <name>beta-D-galactose</name>
        <dbReference type="ChEBI" id="CHEBI:27667"/>
    </ligand>
</feature>
<dbReference type="InterPro" id="IPR018052">
    <property type="entry name" value="Ald1_epimerase_CS"/>
</dbReference>
<protein>
    <recommendedName>
        <fullName evidence="9">Aldose 1-epimerase</fullName>
        <ecNumber evidence="9">5.1.3.3</ecNumber>
    </recommendedName>
</protein>
<dbReference type="EC" id="5.1.3.3" evidence="9"/>
<evidence type="ECO:0000256" key="12">
    <source>
        <dbReference type="PIRSR" id="PIRSR005096-3"/>
    </source>
</evidence>
<comment type="catalytic activity">
    <reaction evidence="1 9">
        <text>alpha-D-glucose = beta-D-glucose</text>
        <dbReference type="Rhea" id="RHEA:10264"/>
        <dbReference type="ChEBI" id="CHEBI:15903"/>
        <dbReference type="ChEBI" id="CHEBI:17925"/>
        <dbReference type="EC" id="5.1.3.3"/>
    </reaction>
</comment>
<comment type="catalytic activity">
    <reaction evidence="2">
        <text>alpha-D-galactose = beta-D-galactose</text>
        <dbReference type="Rhea" id="RHEA:28675"/>
        <dbReference type="ChEBI" id="CHEBI:27667"/>
        <dbReference type="ChEBI" id="CHEBI:28061"/>
        <dbReference type="EC" id="5.1.3.3"/>
    </reaction>
    <physiologicalReaction direction="right-to-left" evidence="2">
        <dbReference type="Rhea" id="RHEA:28677"/>
    </physiologicalReaction>
</comment>
<organism evidence="13">
    <name type="scientific">Ceratitis capitata</name>
    <name type="common">Mediterranean fruit fly</name>
    <name type="synonym">Tephritis capitata</name>
    <dbReference type="NCBI Taxonomy" id="7213"/>
    <lineage>
        <taxon>Eukaryota</taxon>
        <taxon>Metazoa</taxon>
        <taxon>Ecdysozoa</taxon>
        <taxon>Arthropoda</taxon>
        <taxon>Hexapoda</taxon>
        <taxon>Insecta</taxon>
        <taxon>Pterygota</taxon>
        <taxon>Neoptera</taxon>
        <taxon>Endopterygota</taxon>
        <taxon>Diptera</taxon>
        <taxon>Brachycera</taxon>
        <taxon>Muscomorpha</taxon>
        <taxon>Tephritoidea</taxon>
        <taxon>Tephritidae</taxon>
        <taxon>Ceratitis</taxon>
        <taxon>Ceratitis</taxon>
    </lineage>
</organism>
<dbReference type="Pfam" id="PF01263">
    <property type="entry name" value="Aldose_epim"/>
    <property type="match status" value="1"/>
</dbReference>
<dbReference type="InterPro" id="IPR015443">
    <property type="entry name" value="Aldose_1-epimerase"/>
</dbReference>